<organism evidence="2 3">
    <name type="scientific">Actinoplanes cyaneus</name>
    <dbReference type="NCBI Taxonomy" id="52696"/>
    <lineage>
        <taxon>Bacteria</taxon>
        <taxon>Bacillati</taxon>
        <taxon>Actinomycetota</taxon>
        <taxon>Actinomycetes</taxon>
        <taxon>Micromonosporales</taxon>
        <taxon>Micromonosporaceae</taxon>
        <taxon>Actinoplanes</taxon>
    </lineage>
</organism>
<feature type="chain" id="PRO_5037181099" description="Secreted protein" evidence="1">
    <location>
        <begin position="28"/>
        <end position="185"/>
    </location>
</feature>
<gene>
    <name evidence="2" type="ORF">Acy02nite_09170</name>
</gene>
<comment type="caution">
    <text evidence="2">The sequence shown here is derived from an EMBL/GenBank/DDBJ whole genome shotgun (WGS) entry which is preliminary data.</text>
</comment>
<feature type="signal peptide" evidence="1">
    <location>
        <begin position="1"/>
        <end position="27"/>
    </location>
</feature>
<evidence type="ECO:0000313" key="3">
    <source>
        <dbReference type="Proteomes" id="UP000619479"/>
    </source>
</evidence>
<accession>A0A919M9H7</accession>
<keyword evidence="3" id="KW-1185">Reference proteome</keyword>
<dbReference type="Proteomes" id="UP000619479">
    <property type="component" value="Unassembled WGS sequence"/>
</dbReference>
<dbReference type="RefSeq" id="WP_203738513.1">
    <property type="nucleotide sequence ID" value="NZ_BAAAUC010000013.1"/>
</dbReference>
<name>A0A919M9H7_9ACTN</name>
<dbReference type="AlphaFoldDB" id="A0A919M9H7"/>
<sequence length="185" mass="19676">MRSLSKVLIALIAGFAGVLAAVSPATAASPAPQQLGGLDIGAYCRSIGYTDAALTGSTAYDWHCVAGDGSRHDLTFEAACRWTYGTDAAVDRIGSFTDPASVRCWRVTSTVITPAIDDYCTSTGHSAAALLGTTVYDWHCVNYSRVDPVYFDVSLPAVCRYTVGGSATIDRFADFHDASTWQCRI</sequence>
<keyword evidence="1" id="KW-0732">Signal</keyword>
<dbReference type="EMBL" id="BOMH01000007">
    <property type="protein sequence ID" value="GID63036.1"/>
    <property type="molecule type" value="Genomic_DNA"/>
</dbReference>
<proteinExistence type="predicted"/>
<protein>
    <recommendedName>
        <fullName evidence="4">Secreted protein</fullName>
    </recommendedName>
</protein>
<evidence type="ECO:0000313" key="2">
    <source>
        <dbReference type="EMBL" id="GID63036.1"/>
    </source>
</evidence>
<evidence type="ECO:0000256" key="1">
    <source>
        <dbReference type="SAM" id="SignalP"/>
    </source>
</evidence>
<reference evidence="2" key="1">
    <citation type="submission" date="2021-01" db="EMBL/GenBank/DDBJ databases">
        <title>Whole genome shotgun sequence of Actinoplanes cyaneus NBRC 14990.</title>
        <authorList>
            <person name="Komaki H."/>
            <person name="Tamura T."/>
        </authorList>
    </citation>
    <scope>NUCLEOTIDE SEQUENCE</scope>
    <source>
        <strain evidence="2">NBRC 14990</strain>
    </source>
</reference>
<evidence type="ECO:0008006" key="4">
    <source>
        <dbReference type="Google" id="ProtNLM"/>
    </source>
</evidence>